<name>A0A382TG21_9ZZZZ</name>
<feature type="non-terminal residue" evidence="1">
    <location>
        <position position="222"/>
    </location>
</feature>
<organism evidence="1">
    <name type="scientific">marine metagenome</name>
    <dbReference type="NCBI Taxonomy" id="408172"/>
    <lineage>
        <taxon>unclassified sequences</taxon>
        <taxon>metagenomes</taxon>
        <taxon>ecological metagenomes</taxon>
    </lineage>
</organism>
<evidence type="ECO:0008006" key="2">
    <source>
        <dbReference type="Google" id="ProtNLM"/>
    </source>
</evidence>
<reference evidence="1" key="1">
    <citation type="submission" date="2018-05" db="EMBL/GenBank/DDBJ databases">
        <authorList>
            <person name="Lanie J.A."/>
            <person name="Ng W.-L."/>
            <person name="Kazmierczak K.M."/>
            <person name="Andrzejewski T.M."/>
            <person name="Davidsen T.M."/>
            <person name="Wayne K.J."/>
            <person name="Tettelin H."/>
            <person name="Glass J.I."/>
            <person name="Rusch D."/>
            <person name="Podicherti R."/>
            <person name="Tsui H.-C.T."/>
            <person name="Winkler M.E."/>
        </authorList>
    </citation>
    <scope>NUCLEOTIDE SEQUENCE</scope>
</reference>
<protein>
    <recommendedName>
        <fullName evidence="2">DUF3891 family protein</fullName>
    </recommendedName>
</protein>
<gene>
    <name evidence="1" type="ORF">METZ01_LOCUS373215</name>
</gene>
<sequence length="222" mass="25385">MMIQTAPQGEKRFVSTMVEHLDLCYQFALAFGNDEFERPEPYEEFVYTVKNHDRGWDTFDANPVLDEKSGFPCGLGSGPVPNVVNTSKLSPNFNEAKHAYCGLLSSMHSWGLYNDRYGFSQFRVLDGGKSVPVPPGEEDTVKGLLDGEIERQARLKQSLSMNPETSRWIEAQNLFRNYKLLQFFDTLALYFNMRHYSEHTEETFVHVPKTVDLDVDITIKPA</sequence>
<accession>A0A382TG21</accession>
<dbReference type="InterPro" id="IPR024992">
    <property type="entry name" value="DUF3891"/>
</dbReference>
<dbReference type="EMBL" id="UINC01135920">
    <property type="protein sequence ID" value="SVD20361.1"/>
    <property type="molecule type" value="Genomic_DNA"/>
</dbReference>
<proteinExistence type="predicted"/>
<dbReference type="AlphaFoldDB" id="A0A382TG21"/>
<dbReference type="Pfam" id="PF13030">
    <property type="entry name" value="DUF3891"/>
    <property type="match status" value="1"/>
</dbReference>
<evidence type="ECO:0000313" key="1">
    <source>
        <dbReference type="EMBL" id="SVD20361.1"/>
    </source>
</evidence>